<dbReference type="EMBL" id="JAHIBW010000011">
    <property type="protein sequence ID" value="KAG7306767.1"/>
    <property type="molecule type" value="Genomic_DNA"/>
</dbReference>
<feature type="transmembrane region" description="Helical" evidence="1">
    <location>
        <begin position="431"/>
        <end position="451"/>
    </location>
</feature>
<dbReference type="InterPro" id="IPR000535">
    <property type="entry name" value="MSP_dom"/>
</dbReference>
<dbReference type="PANTHER" id="PTHR46384:SF1">
    <property type="entry name" value="MOTILE SPERM DOMAIN-CONTAINING PROTEIN 2"/>
    <property type="match status" value="1"/>
</dbReference>
<keyword evidence="1" id="KW-0472">Membrane</keyword>
<keyword evidence="5" id="KW-1185">Reference proteome</keyword>
<evidence type="ECO:0008006" key="6">
    <source>
        <dbReference type="Google" id="ProtNLM"/>
    </source>
</evidence>
<dbReference type="InterPro" id="IPR001251">
    <property type="entry name" value="CRAL-TRIO_dom"/>
</dbReference>
<evidence type="ECO:0000313" key="4">
    <source>
        <dbReference type="EMBL" id="KAG7306767.1"/>
    </source>
</evidence>
<dbReference type="CDD" id="cd00170">
    <property type="entry name" value="SEC14"/>
    <property type="match status" value="1"/>
</dbReference>
<dbReference type="PROSITE" id="PS50202">
    <property type="entry name" value="MSP"/>
    <property type="match status" value="1"/>
</dbReference>
<evidence type="ECO:0000256" key="1">
    <source>
        <dbReference type="SAM" id="Phobius"/>
    </source>
</evidence>
<dbReference type="SMART" id="SM00516">
    <property type="entry name" value="SEC14"/>
    <property type="match status" value="1"/>
</dbReference>
<keyword evidence="1" id="KW-1133">Transmembrane helix</keyword>
<proteinExistence type="predicted"/>
<dbReference type="InterPro" id="IPR053012">
    <property type="entry name" value="ER-organelle_contact"/>
</dbReference>
<dbReference type="PANTHER" id="PTHR46384">
    <property type="entry name" value="MOTILE SPERM DOMAIN-CONTAINING PROTEIN 2"/>
    <property type="match status" value="1"/>
</dbReference>
<sequence length="465" mass="53043">MTMATPADVRSLFEARLKEGVPNPPGDFNPVDLERAKDDNYLKRLIAHDDHDAKGAADMLWDLLLWRKTVGASDLNETNIRLDYIKEGAIFPHGRDLDGHLLLIVKSKLHVKGQKDFEELKKCIIYWFDRVEREENGKPITLFFDMDGCGLSNLDMELIKYFIQLMKHYYPYFLHQILVFQMPWVLSAAFKVIKSLLPAKAVEMMKFVSKDNLKELVSPDQALTCWGGNDDYTFEFVPESRGSGEQTPKKVTFAEQQPGDNQHSPGEMLRINPNDTIVFKSENDEISGQFTLTNMDESALSFKIRTTSPEKFRVRPSSGVLTTGASQTVNIVVQPGFHLRTVTKDRFLVMSVQIPKTDLSSKELAEVWQNSSGSKVDEYRLKCHFPEKDLPKNGNVVDYRSSEKPDSVTNSLNNLQMNYEMLNKNVKILKMYQIATLILTAVAVLLGYLTYKNSASLEDRYCERI</sequence>
<dbReference type="SUPFAM" id="SSF49354">
    <property type="entry name" value="PapD-like"/>
    <property type="match status" value="1"/>
</dbReference>
<dbReference type="Gene3D" id="2.60.40.10">
    <property type="entry name" value="Immunoglobulins"/>
    <property type="match status" value="1"/>
</dbReference>
<evidence type="ECO:0000259" key="2">
    <source>
        <dbReference type="PROSITE" id="PS50191"/>
    </source>
</evidence>
<feature type="domain" description="MSP" evidence="3">
    <location>
        <begin position="268"/>
        <end position="386"/>
    </location>
</feature>
<gene>
    <name evidence="4" type="ORF">JYU34_008200</name>
</gene>
<dbReference type="InterPro" id="IPR036865">
    <property type="entry name" value="CRAL-TRIO_dom_sf"/>
</dbReference>
<dbReference type="Proteomes" id="UP000823941">
    <property type="component" value="Chromosome 11"/>
</dbReference>
<evidence type="ECO:0000259" key="3">
    <source>
        <dbReference type="PROSITE" id="PS50202"/>
    </source>
</evidence>
<dbReference type="Gene3D" id="3.40.525.10">
    <property type="entry name" value="CRAL-TRIO lipid binding domain"/>
    <property type="match status" value="1"/>
</dbReference>
<dbReference type="Pfam" id="PF00650">
    <property type="entry name" value="CRAL_TRIO"/>
    <property type="match status" value="1"/>
</dbReference>
<dbReference type="PROSITE" id="PS50191">
    <property type="entry name" value="CRAL_TRIO"/>
    <property type="match status" value="1"/>
</dbReference>
<organism evidence="4 5">
    <name type="scientific">Plutella xylostella</name>
    <name type="common">Diamondback moth</name>
    <name type="synonym">Plutella maculipennis</name>
    <dbReference type="NCBI Taxonomy" id="51655"/>
    <lineage>
        <taxon>Eukaryota</taxon>
        <taxon>Metazoa</taxon>
        <taxon>Ecdysozoa</taxon>
        <taxon>Arthropoda</taxon>
        <taxon>Hexapoda</taxon>
        <taxon>Insecta</taxon>
        <taxon>Pterygota</taxon>
        <taxon>Neoptera</taxon>
        <taxon>Endopterygota</taxon>
        <taxon>Lepidoptera</taxon>
        <taxon>Glossata</taxon>
        <taxon>Ditrysia</taxon>
        <taxon>Yponomeutoidea</taxon>
        <taxon>Plutellidae</taxon>
        <taxon>Plutella</taxon>
    </lineage>
</organism>
<dbReference type="SUPFAM" id="SSF52087">
    <property type="entry name" value="CRAL/TRIO domain"/>
    <property type="match status" value="1"/>
</dbReference>
<evidence type="ECO:0000313" key="5">
    <source>
        <dbReference type="Proteomes" id="UP000823941"/>
    </source>
</evidence>
<dbReference type="InterPro" id="IPR013783">
    <property type="entry name" value="Ig-like_fold"/>
</dbReference>
<feature type="domain" description="CRAL-TRIO" evidence="2">
    <location>
        <begin position="78"/>
        <end position="234"/>
    </location>
</feature>
<name>A0ABQ7QP17_PLUXY</name>
<dbReference type="InterPro" id="IPR008962">
    <property type="entry name" value="PapD-like_sf"/>
</dbReference>
<comment type="caution">
    <text evidence="4">The sequence shown here is derived from an EMBL/GenBank/DDBJ whole genome shotgun (WGS) entry which is preliminary data.</text>
</comment>
<protein>
    <recommendedName>
        <fullName evidence="6">Motile sperm domain-containing protein 2</fullName>
    </recommendedName>
</protein>
<reference evidence="4 5" key="1">
    <citation type="submission" date="2021-06" db="EMBL/GenBank/DDBJ databases">
        <title>A haploid diamondback moth (Plutella xylostella L.) genome assembly resolves 31 chromosomes and identifies a diamide resistance mutation.</title>
        <authorList>
            <person name="Ward C.M."/>
            <person name="Perry K.D."/>
            <person name="Baker G."/>
            <person name="Powis K."/>
            <person name="Heckel D.G."/>
            <person name="Baxter S.W."/>
        </authorList>
    </citation>
    <scope>NUCLEOTIDE SEQUENCE [LARGE SCALE GENOMIC DNA]</scope>
    <source>
        <strain evidence="4 5">LV</strain>
        <tissue evidence="4">Single pupa</tissue>
    </source>
</reference>
<accession>A0ABQ7QP17</accession>
<keyword evidence="1" id="KW-0812">Transmembrane</keyword>
<dbReference type="Pfam" id="PF00635">
    <property type="entry name" value="Motile_Sperm"/>
    <property type="match status" value="1"/>
</dbReference>